<dbReference type="InterPro" id="IPR000717">
    <property type="entry name" value="PCI_dom"/>
</dbReference>
<organism evidence="9 10">
    <name type="scientific">Fistulifera solaris</name>
    <name type="common">Oleaginous diatom</name>
    <dbReference type="NCBI Taxonomy" id="1519565"/>
    <lineage>
        <taxon>Eukaryota</taxon>
        <taxon>Sar</taxon>
        <taxon>Stramenopiles</taxon>
        <taxon>Ochrophyta</taxon>
        <taxon>Bacillariophyta</taxon>
        <taxon>Bacillariophyceae</taxon>
        <taxon>Bacillariophycidae</taxon>
        <taxon>Naviculales</taxon>
        <taxon>Naviculaceae</taxon>
        <taxon>Fistulifera</taxon>
    </lineage>
</organism>
<keyword evidence="6" id="KW-0736">Signalosome</keyword>
<dbReference type="GO" id="GO:0005829">
    <property type="term" value="C:cytosol"/>
    <property type="evidence" value="ECO:0007669"/>
    <property type="project" value="TreeGrafter"/>
</dbReference>
<dbReference type="AlphaFoldDB" id="A0A1Z5J9W5"/>
<keyword evidence="10" id="KW-1185">Reference proteome</keyword>
<name>A0A1Z5J9W5_FISSO</name>
<comment type="subcellular location">
    <subcellularLocation>
        <location evidence="2">Cytoplasm</location>
    </subcellularLocation>
    <subcellularLocation>
        <location evidence="1">Nucleus</location>
    </subcellularLocation>
</comment>
<keyword evidence="5" id="KW-0963">Cytoplasm</keyword>
<dbReference type="PANTHER" id="PTHR10855">
    <property type="entry name" value="26S PROTEASOME NON-ATPASE REGULATORY SUBUNIT 12/COP9 SIGNALOSOME COMPLEX SUBUNIT 4"/>
    <property type="match status" value="1"/>
</dbReference>
<dbReference type="InterPro" id="IPR036388">
    <property type="entry name" value="WH-like_DNA-bd_sf"/>
</dbReference>
<evidence type="ECO:0000256" key="7">
    <source>
        <dbReference type="ARBA" id="ARBA00023242"/>
    </source>
</evidence>
<dbReference type="SUPFAM" id="SSF46785">
    <property type="entry name" value="Winged helix' DNA-binding domain"/>
    <property type="match status" value="1"/>
</dbReference>
<gene>
    <name evidence="9" type="ORF">FisN_1Hh335</name>
</gene>
<evidence type="ECO:0000256" key="6">
    <source>
        <dbReference type="ARBA" id="ARBA00022790"/>
    </source>
</evidence>
<dbReference type="Gene3D" id="1.10.10.10">
    <property type="entry name" value="Winged helix-like DNA-binding domain superfamily/Winged helix DNA-binding domain"/>
    <property type="match status" value="1"/>
</dbReference>
<evidence type="ECO:0000313" key="10">
    <source>
        <dbReference type="Proteomes" id="UP000198406"/>
    </source>
</evidence>
<dbReference type="InterPro" id="IPR054559">
    <property type="entry name" value="PSMD12-CSN4-like_N"/>
</dbReference>
<sequence>MENLTRKIQSAIQTNDFATITSVFTGFGPDSWQNVGQGEQRSLASDFICQAVANPNFLEQAVKHPEMEQTFLQALGHLPATVPNASDNTLRQALFDAKVNADDADYSGAARILGGMRMDDDTNSVYYTSKVAKAEIYVKIAECFLAEDEIAESDSAVNKAGSAVESLSTEEKEGQSALLLRYKSTTARVLDANRKFLQAASRYHELSQSSSDLLDAEELLHFLGRATTCAILAPSGGQRQRVLGHLYRDERLSELDRLSDFCTHAKIVRKMYRHQILQASELKQLEESLDPHQKAIMGDGLSILERGVVEHNMVAVSKTYRSIYITTLAKILNVDERRAEKLAASMILEGFLHGSMDQVNGLLEFDAEEPTEVAWDRSLLSFCSELNRVIDAIKVRTTT</sequence>
<evidence type="ECO:0000256" key="3">
    <source>
        <dbReference type="ARBA" id="ARBA00010417"/>
    </source>
</evidence>
<dbReference type="SMART" id="SM00088">
    <property type="entry name" value="PINT"/>
    <property type="match status" value="1"/>
</dbReference>
<evidence type="ECO:0000313" key="9">
    <source>
        <dbReference type="EMBL" id="GAX10794.1"/>
    </source>
</evidence>
<reference evidence="9 10" key="1">
    <citation type="journal article" date="2015" name="Plant Cell">
        <title>Oil accumulation by the oleaginous diatom Fistulifera solaris as revealed by the genome and transcriptome.</title>
        <authorList>
            <person name="Tanaka T."/>
            <person name="Maeda Y."/>
            <person name="Veluchamy A."/>
            <person name="Tanaka M."/>
            <person name="Abida H."/>
            <person name="Marechal E."/>
            <person name="Bowler C."/>
            <person name="Muto M."/>
            <person name="Sunaga Y."/>
            <person name="Tanaka M."/>
            <person name="Yoshino T."/>
            <person name="Taniguchi T."/>
            <person name="Fukuda Y."/>
            <person name="Nemoto M."/>
            <person name="Matsumoto M."/>
            <person name="Wong P.S."/>
            <person name="Aburatani S."/>
            <person name="Fujibuchi W."/>
        </authorList>
    </citation>
    <scope>NUCLEOTIDE SEQUENCE [LARGE SCALE GENOMIC DNA]</scope>
    <source>
        <strain evidence="9 10">JPCC DA0580</strain>
    </source>
</reference>
<evidence type="ECO:0000256" key="2">
    <source>
        <dbReference type="ARBA" id="ARBA00004496"/>
    </source>
</evidence>
<comment type="caution">
    <text evidence="9">The sequence shown here is derived from an EMBL/GenBank/DDBJ whole genome shotgun (WGS) entry which is preliminary data.</text>
</comment>
<keyword evidence="7" id="KW-0539">Nucleus</keyword>
<dbReference type="GO" id="GO:0008180">
    <property type="term" value="C:COP9 signalosome"/>
    <property type="evidence" value="ECO:0007669"/>
    <property type="project" value="UniProtKB-KW"/>
</dbReference>
<dbReference type="PANTHER" id="PTHR10855:SF2">
    <property type="entry name" value="COP9 SIGNALOSOME COMPLEX SUBUNIT 4"/>
    <property type="match status" value="1"/>
</dbReference>
<dbReference type="PROSITE" id="PS50250">
    <property type="entry name" value="PCI"/>
    <property type="match status" value="1"/>
</dbReference>
<dbReference type="InParanoid" id="A0A1Z5J9W5"/>
<dbReference type="Pfam" id="PF01399">
    <property type="entry name" value="PCI"/>
    <property type="match status" value="1"/>
</dbReference>
<dbReference type="EMBL" id="BDSP01000025">
    <property type="protein sequence ID" value="GAX10794.1"/>
    <property type="molecule type" value="Genomic_DNA"/>
</dbReference>
<evidence type="ECO:0000259" key="8">
    <source>
        <dbReference type="PROSITE" id="PS50250"/>
    </source>
</evidence>
<comment type="similarity">
    <text evidence="3">Belongs to the CSN4 family.</text>
</comment>
<feature type="domain" description="PCI" evidence="8">
    <location>
        <begin position="195"/>
        <end position="370"/>
    </location>
</feature>
<evidence type="ECO:0000256" key="1">
    <source>
        <dbReference type="ARBA" id="ARBA00004123"/>
    </source>
</evidence>
<proteinExistence type="inferred from homology"/>
<dbReference type="InterPro" id="IPR036390">
    <property type="entry name" value="WH_DNA-bd_sf"/>
</dbReference>
<accession>A0A1Z5J9W5</accession>
<protein>
    <recommendedName>
        <fullName evidence="4">COP9 signalosome complex subunit 4</fullName>
    </recommendedName>
</protein>
<dbReference type="InterPro" id="IPR040134">
    <property type="entry name" value="PSMD12/CSN4"/>
</dbReference>
<evidence type="ECO:0000256" key="4">
    <source>
        <dbReference type="ARBA" id="ARBA00014881"/>
    </source>
</evidence>
<evidence type="ECO:0000256" key="5">
    <source>
        <dbReference type="ARBA" id="ARBA00022490"/>
    </source>
</evidence>
<dbReference type="Pfam" id="PF22241">
    <property type="entry name" value="PSMD12-CSN4_N"/>
    <property type="match status" value="1"/>
</dbReference>
<dbReference type="Proteomes" id="UP000198406">
    <property type="component" value="Unassembled WGS sequence"/>
</dbReference>
<dbReference type="OrthoDB" id="295656at2759"/>